<gene>
    <name evidence="4" type="ORF">ABEG17_03020</name>
</gene>
<evidence type="ECO:0000256" key="1">
    <source>
        <dbReference type="SAM" id="Phobius"/>
    </source>
</evidence>
<keyword evidence="1" id="KW-0472">Membrane</keyword>
<dbReference type="AlphaFoldDB" id="A0AAU7JV66"/>
<keyword evidence="1" id="KW-0812">Transmembrane</keyword>
<accession>A0AAU7JV66</accession>
<feature type="domain" description="Putative Flp pilus-assembly TadG-like N-terminal" evidence="2">
    <location>
        <begin position="18"/>
        <end position="64"/>
    </location>
</feature>
<keyword evidence="1" id="KW-1133">Transmembrane helix</keyword>
<evidence type="ECO:0000313" key="4">
    <source>
        <dbReference type="EMBL" id="XBO44317.1"/>
    </source>
</evidence>
<dbReference type="InterPro" id="IPR028087">
    <property type="entry name" value="Tad_N"/>
</dbReference>
<sequence>MVFVMKNVRSPRGSNERGAVAVMTALLMVALILCAAVVVDIGSAKADRRQAQNGADAAALAAVNALYPVYPAVKCSDASSAPCFNDAIAAAKNYALVNFQIPLTGWSGCTATSIGYVPGGGTSCISFDAPSAPKRVQVSLPATVKPTIFGSMAGVTSIRVGAIAAAQTGQNTKCTLCVLGDLSTNNTDFAVDGGSIAVNGNLAVSPSGNSNWSTLGNAFAGTFSGSATNITPTPNKITAFADPLLGTVPTGAPSTPVKTNPCTQGAGTYGSLTISANPCTLTEGTYIVNGDWKLQNNTLLTNSGTGVVLYVTQNGSLDFSNGDVSISAPTLGTFKGYAIIYDPLNTSALSIQGNGVADKIAGIVYAPKATLTLNGNSSFTFVGGPIVVGGVSAVGNTSKIIIDNAVDQQLPRILGYLYK</sequence>
<dbReference type="EMBL" id="CP157483">
    <property type="protein sequence ID" value="XBO44317.1"/>
    <property type="molecule type" value="Genomic_DNA"/>
</dbReference>
<reference evidence="4" key="1">
    <citation type="submission" date="2024-05" db="EMBL/GenBank/DDBJ databases">
        <authorList>
            <person name="Kim S."/>
            <person name="Heo J."/>
            <person name="Choi H."/>
            <person name="Choi Y."/>
            <person name="Kwon S.-W."/>
            <person name="Kim Y."/>
        </authorList>
    </citation>
    <scope>NUCLEOTIDE SEQUENCE</scope>
    <source>
        <strain evidence="4">KACC 23699</strain>
    </source>
</reference>
<evidence type="ECO:0000259" key="3">
    <source>
        <dbReference type="Pfam" id="PF23981"/>
    </source>
</evidence>
<dbReference type="RefSeq" id="WP_406831805.1">
    <property type="nucleotide sequence ID" value="NZ_CP157483.1"/>
</dbReference>
<feature type="domain" description="DUF7305" evidence="3">
    <location>
        <begin position="259"/>
        <end position="405"/>
    </location>
</feature>
<protein>
    <submittedName>
        <fullName evidence="4">Pilus assembly protein TadG-related protein</fullName>
    </submittedName>
</protein>
<dbReference type="Pfam" id="PF13400">
    <property type="entry name" value="Tad"/>
    <property type="match status" value="1"/>
</dbReference>
<dbReference type="InterPro" id="IPR055729">
    <property type="entry name" value="DUF7305"/>
</dbReference>
<proteinExistence type="predicted"/>
<organism evidence="4">
    <name type="scientific">Pedococcus sp. KACC 23699</name>
    <dbReference type="NCBI Taxonomy" id="3149228"/>
    <lineage>
        <taxon>Bacteria</taxon>
        <taxon>Bacillati</taxon>
        <taxon>Actinomycetota</taxon>
        <taxon>Actinomycetes</taxon>
        <taxon>Micrococcales</taxon>
        <taxon>Intrasporangiaceae</taxon>
        <taxon>Pedococcus</taxon>
    </lineage>
</organism>
<feature type="transmembrane region" description="Helical" evidence="1">
    <location>
        <begin position="20"/>
        <end position="39"/>
    </location>
</feature>
<name>A0AAU7JV66_9MICO</name>
<dbReference type="Pfam" id="PF23981">
    <property type="entry name" value="DUF7305"/>
    <property type="match status" value="1"/>
</dbReference>
<evidence type="ECO:0000259" key="2">
    <source>
        <dbReference type="Pfam" id="PF13400"/>
    </source>
</evidence>